<evidence type="ECO:0000313" key="2">
    <source>
        <dbReference type="EMBL" id="CAF0958586.1"/>
    </source>
</evidence>
<dbReference type="Gene3D" id="2.70.170.10">
    <property type="entry name" value="Neurotransmitter-gated ion-channel ligand-binding domain"/>
    <property type="match status" value="1"/>
</dbReference>
<proteinExistence type="predicted"/>
<comment type="caution">
    <text evidence="2">The sequence shown here is derived from an EMBL/GenBank/DDBJ whole genome shotgun (WGS) entry which is preliminary data.</text>
</comment>
<dbReference type="GO" id="GO:0005230">
    <property type="term" value="F:extracellular ligand-gated monoatomic ion channel activity"/>
    <property type="evidence" value="ECO:0007669"/>
    <property type="project" value="InterPro"/>
</dbReference>
<dbReference type="AlphaFoldDB" id="A0A8S2DRK1"/>
<dbReference type="SUPFAM" id="SSF63712">
    <property type="entry name" value="Nicotinic receptor ligand binding domain-like"/>
    <property type="match status" value="1"/>
</dbReference>
<reference evidence="2" key="1">
    <citation type="submission" date="2021-02" db="EMBL/GenBank/DDBJ databases">
        <authorList>
            <person name="Nowell W R."/>
        </authorList>
    </citation>
    <scope>NUCLEOTIDE SEQUENCE</scope>
</reference>
<accession>A0A8S2DRK1</accession>
<feature type="domain" description="Neurotransmitter-gated ion-channel ligand-binding" evidence="1">
    <location>
        <begin position="18"/>
        <end position="154"/>
    </location>
</feature>
<dbReference type="InterPro" id="IPR006202">
    <property type="entry name" value="Neur_chan_lig-bd"/>
</dbReference>
<dbReference type="EMBL" id="CAJNOK010005045">
    <property type="protein sequence ID" value="CAF0958586.1"/>
    <property type="molecule type" value="Genomic_DNA"/>
</dbReference>
<evidence type="ECO:0000313" key="4">
    <source>
        <dbReference type="Proteomes" id="UP000677228"/>
    </source>
</evidence>
<evidence type="ECO:0000313" key="3">
    <source>
        <dbReference type="EMBL" id="CAF3731498.1"/>
    </source>
</evidence>
<dbReference type="InterPro" id="IPR036734">
    <property type="entry name" value="Neur_chan_lig-bd_sf"/>
</dbReference>
<organism evidence="2 4">
    <name type="scientific">Didymodactylos carnosus</name>
    <dbReference type="NCBI Taxonomy" id="1234261"/>
    <lineage>
        <taxon>Eukaryota</taxon>
        <taxon>Metazoa</taxon>
        <taxon>Spiralia</taxon>
        <taxon>Gnathifera</taxon>
        <taxon>Rotifera</taxon>
        <taxon>Eurotatoria</taxon>
        <taxon>Bdelloidea</taxon>
        <taxon>Philodinida</taxon>
        <taxon>Philodinidae</taxon>
        <taxon>Didymodactylos</taxon>
    </lineage>
</organism>
<dbReference type="Pfam" id="PF02931">
    <property type="entry name" value="Neur_chan_LBD"/>
    <property type="match status" value="1"/>
</dbReference>
<dbReference type="GO" id="GO:0016020">
    <property type="term" value="C:membrane"/>
    <property type="evidence" value="ECO:0007669"/>
    <property type="project" value="InterPro"/>
</dbReference>
<name>A0A8S2DRK1_9BILA</name>
<gene>
    <name evidence="2" type="ORF">OVA965_LOCUS12514</name>
    <name evidence="3" type="ORF">TMI583_LOCUS12517</name>
</gene>
<evidence type="ECO:0000259" key="1">
    <source>
        <dbReference type="Pfam" id="PF02931"/>
    </source>
</evidence>
<sequence>MEGQLNTLKLYRDPSMVDTRNATVVFIRLIFLRIGNIDTLNEKYEAEAYVEATWFDKSFHPEVQGSAIDYNPKVHWNPELVIDNNVGELKQEIFYTVIQHPEEQSSEICEHRTMKGTFWEKLELQHFPVDVQDLSISITTKHSSSEVVLKQDESRLSSINRLAFGGQQSLFAI</sequence>
<dbReference type="Proteomes" id="UP000677228">
    <property type="component" value="Unassembled WGS sequence"/>
</dbReference>
<protein>
    <recommendedName>
        <fullName evidence="1">Neurotransmitter-gated ion-channel ligand-binding domain-containing protein</fullName>
    </recommendedName>
</protein>
<dbReference type="Proteomes" id="UP000682733">
    <property type="component" value="Unassembled WGS sequence"/>
</dbReference>
<dbReference type="EMBL" id="CAJOBA010005049">
    <property type="protein sequence ID" value="CAF3731498.1"/>
    <property type="molecule type" value="Genomic_DNA"/>
</dbReference>